<protein>
    <submittedName>
        <fullName evidence="1">Kinase</fullName>
    </submittedName>
</protein>
<dbReference type="InterPro" id="IPR027417">
    <property type="entry name" value="P-loop_NTPase"/>
</dbReference>
<reference evidence="1" key="1">
    <citation type="journal article" date="2011" name="Mol. Biosyst.">
        <title>Identification of the gene cluster involved in muraymycin biosynthesis from Streptomyces sp. NRRL 30471.</title>
        <authorList>
            <person name="Cheng L."/>
            <person name="Chen W."/>
            <person name="Zhai L."/>
            <person name="Xu D."/>
            <person name="Huang T."/>
            <person name="Lin S."/>
            <person name="Zhou X."/>
            <person name="Deng Z."/>
        </authorList>
    </citation>
    <scope>NUCLEOTIDE SEQUENCE</scope>
    <source>
        <strain evidence="1">NRRL 30471</strain>
    </source>
</reference>
<name>F2WUE0_9ACTN</name>
<dbReference type="GO" id="GO:0016301">
    <property type="term" value="F:kinase activity"/>
    <property type="evidence" value="ECO:0007669"/>
    <property type="project" value="UniProtKB-KW"/>
</dbReference>
<keyword evidence="1" id="KW-0418">Kinase</keyword>
<gene>
    <name evidence="1" type="primary">mur28</name>
</gene>
<sequence length="184" mass="20827">MIIWINGPFGSGKTTLAQEFVERFPGHRIYDPELVGYLVRDMVGEPPSGDFQDAPIWRSLVIHTALELKRHYGESLVVPMSVLRPAYLTEIFEGLRDAGEVLHHFFLEVDGKELCRRIEAQVIHENDLTRDADVRAWRLAQVGRGLAARQDMPVGTVFLDSQANTPSENCSRVMRVASDYSARF</sequence>
<accession>F2WUE0</accession>
<organism evidence="1">
    <name type="scientific">Streptomyces sp. NRRL 30471</name>
    <dbReference type="NCBI Taxonomy" id="996287"/>
    <lineage>
        <taxon>Bacteria</taxon>
        <taxon>Bacillati</taxon>
        <taxon>Actinomycetota</taxon>
        <taxon>Actinomycetes</taxon>
        <taxon>Kitasatosporales</taxon>
        <taxon>Streptomycetaceae</taxon>
        <taxon>Streptomyces</taxon>
    </lineage>
</organism>
<dbReference type="Pfam" id="PF13238">
    <property type="entry name" value="AAA_18"/>
    <property type="match status" value="1"/>
</dbReference>
<dbReference type="Gene3D" id="3.40.50.300">
    <property type="entry name" value="P-loop containing nucleotide triphosphate hydrolases"/>
    <property type="match status" value="1"/>
</dbReference>
<keyword evidence="1" id="KW-0808">Transferase</keyword>
<evidence type="ECO:0000313" key="1">
    <source>
        <dbReference type="EMBL" id="ADZ45340.1"/>
    </source>
</evidence>
<dbReference type="SUPFAM" id="SSF52540">
    <property type="entry name" value="P-loop containing nucleoside triphosphate hydrolases"/>
    <property type="match status" value="1"/>
</dbReference>
<proteinExistence type="predicted"/>
<dbReference type="EMBL" id="HQ257512">
    <property type="protein sequence ID" value="ADZ45340.1"/>
    <property type="molecule type" value="Genomic_DNA"/>
</dbReference>
<dbReference type="AlphaFoldDB" id="F2WUE0"/>
<dbReference type="CDD" id="cd02019">
    <property type="entry name" value="NK"/>
    <property type="match status" value="1"/>
</dbReference>